<dbReference type="Pfam" id="PF00145">
    <property type="entry name" value="DNA_methylase"/>
    <property type="match status" value="1"/>
</dbReference>
<evidence type="ECO:0000256" key="8">
    <source>
        <dbReference type="RuleBase" id="RU000416"/>
    </source>
</evidence>
<evidence type="ECO:0000313" key="9">
    <source>
        <dbReference type="EMBL" id="CAA6818907.1"/>
    </source>
</evidence>
<evidence type="ECO:0000256" key="1">
    <source>
        <dbReference type="ARBA" id="ARBA00011975"/>
    </source>
</evidence>
<dbReference type="NCBIfam" id="TIGR00675">
    <property type="entry name" value="dcm"/>
    <property type="match status" value="1"/>
</dbReference>
<dbReference type="PROSITE" id="PS51679">
    <property type="entry name" value="SAM_MT_C5"/>
    <property type="match status" value="1"/>
</dbReference>
<keyword evidence="5" id="KW-0680">Restriction system</keyword>
<accession>A0A6S6TL19</accession>
<gene>
    <name evidence="9" type="ORF">HELGO_WM20672</name>
</gene>
<dbReference type="PRINTS" id="PR00105">
    <property type="entry name" value="C5METTRFRASE"/>
</dbReference>
<keyword evidence="4 7" id="KW-0949">S-adenosyl-L-methionine</keyword>
<proteinExistence type="inferred from homology"/>
<evidence type="ECO:0000256" key="2">
    <source>
        <dbReference type="ARBA" id="ARBA00022603"/>
    </source>
</evidence>
<keyword evidence="3 7" id="KW-0808">Transferase</keyword>
<reference evidence="9" key="1">
    <citation type="submission" date="2020-01" db="EMBL/GenBank/DDBJ databases">
        <authorList>
            <person name="Meier V. D."/>
            <person name="Meier V D."/>
        </authorList>
    </citation>
    <scope>NUCLEOTIDE SEQUENCE</scope>
    <source>
        <strain evidence="9">HLG_WM_MAG_03</strain>
    </source>
</reference>
<comment type="catalytic activity">
    <reaction evidence="6">
        <text>a 2'-deoxycytidine in DNA + S-adenosyl-L-methionine = a 5-methyl-2'-deoxycytidine in DNA + S-adenosyl-L-homocysteine + H(+)</text>
        <dbReference type="Rhea" id="RHEA:13681"/>
        <dbReference type="Rhea" id="RHEA-COMP:11369"/>
        <dbReference type="Rhea" id="RHEA-COMP:11370"/>
        <dbReference type="ChEBI" id="CHEBI:15378"/>
        <dbReference type="ChEBI" id="CHEBI:57856"/>
        <dbReference type="ChEBI" id="CHEBI:59789"/>
        <dbReference type="ChEBI" id="CHEBI:85452"/>
        <dbReference type="ChEBI" id="CHEBI:85454"/>
        <dbReference type="EC" id="2.1.1.37"/>
    </reaction>
</comment>
<feature type="active site" evidence="7">
    <location>
        <position position="126"/>
    </location>
</feature>
<dbReference type="GO" id="GO:0003677">
    <property type="term" value="F:DNA binding"/>
    <property type="evidence" value="ECO:0007669"/>
    <property type="project" value="TreeGrafter"/>
</dbReference>
<protein>
    <recommendedName>
        <fullName evidence="1">DNA (cytosine-5-)-methyltransferase</fullName>
        <ecNumber evidence="1">2.1.1.37</ecNumber>
    </recommendedName>
</protein>
<keyword evidence="2 7" id="KW-0489">Methyltransferase</keyword>
<dbReference type="GO" id="GO:0044027">
    <property type="term" value="P:negative regulation of gene expression via chromosomal CpG island methylation"/>
    <property type="evidence" value="ECO:0007669"/>
    <property type="project" value="TreeGrafter"/>
</dbReference>
<name>A0A6S6TL19_9BACT</name>
<evidence type="ECO:0000256" key="6">
    <source>
        <dbReference type="ARBA" id="ARBA00047422"/>
    </source>
</evidence>
<evidence type="ECO:0000256" key="7">
    <source>
        <dbReference type="PROSITE-ProRule" id="PRU01016"/>
    </source>
</evidence>
<sequence length="401" mass="45616">MQNLFKLTNGMDGLMTNNVSCTVERSSYYWDYTPLVENTSTLLDHNKYNVVDLFCGAGGISCGLHMTNEFQTVLANDIYTPALKTYKRNNPTVPTILGDVRKITEENYDEVLKDKKVHLVTAGVPCQGFSLSNKKRHVNDERNFLFLEVIRFVNIYNPDVILIENVTGMKSLNKGSFVEEIKLELEKAGKVGYKVLDPQLLNAADYGVPQLRKRLIFLAVRNGLSEIAYPEAKYGEGLEPYRTIKDAIFDLPKLDNNDEKTIYGKKVLTEYQKLLKDKQPTLFNHKSPKHPDSTIEKISNTEPTKPMYENYKQRIRLGWDIQSPTQVAGGIRPQFQFGHPSQNRGLSIRERARIQSFPDNYEFLGGIVQCRVQTGNAVPPLLAKALGEEIIKVLDKEYKDK</sequence>
<dbReference type="EC" id="2.1.1.37" evidence="1"/>
<dbReference type="Gene3D" id="3.90.120.10">
    <property type="entry name" value="DNA Methylase, subunit A, domain 2"/>
    <property type="match status" value="1"/>
</dbReference>
<dbReference type="GO" id="GO:0032259">
    <property type="term" value="P:methylation"/>
    <property type="evidence" value="ECO:0007669"/>
    <property type="project" value="UniProtKB-KW"/>
</dbReference>
<evidence type="ECO:0000256" key="5">
    <source>
        <dbReference type="ARBA" id="ARBA00022747"/>
    </source>
</evidence>
<dbReference type="PANTHER" id="PTHR10629:SF52">
    <property type="entry name" value="DNA (CYTOSINE-5)-METHYLTRANSFERASE 1"/>
    <property type="match status" value="1"/>
</dbReference>
<evidence type="ECO:0000256" key="4">
    <source>
        <dbReference type="ARBA" id="ARBA00022691"/>
    </source>
</evidence>
<dbReference type="PANTHER" id="PTHR10629">
    <property type="entry name" value="CYTOSINE-SPECIFIC METHYLTRANSFERASE"/>
    <property type="match status" value="1"/>
</dbReference>
<dbReference type="GO" id="GO:0003886">
    <property type="term" value="F:DNA (cytosine-5-)-methyltransferase activity"/>
    <property type="evidence" value="ECO:0007669"/>
    <property type="project" value="UniProtKB-EC"/>
</dbReference>
<dbReference type="GO" id="GO:0009307">
    <property type="term" value="P:DNA restriction-modification system"/>
    <property type="evidence" value="ECO:0007669"/>
    <property type="project" value="UniProtKB-KW"/>
</dbReference>
<comment type="similarity">
    <text evidence="7 8">Belongs to the class I-like SAM-binding methyltransferase superfamily. C5-methyltransferase family.</text>
</comment>
<dbReference type="InterPro" id="IPR050390">
    <property type="entry name" value="C5-Methyltransferase"/>
</dbReference>
<dbReference type="SUPFAM" id="SSF53335">
    <property type="entry name" value="S-adenosyl-L-methionine-dependent methyltransferases"/>
    <property type="match status" value="1"/>
</dbReference>
<dbReference type="AlphaFoldDB" id="A0A6S6TL19"/>
<evidence type="ECO:0000256" key="3">
    <source>
        <dbReference type="ARBA" id="ARBA00022679"/>
    </source>
</evidence>
<dbReference type="InterPro" id="IPR029063">
    <property type="entry name" value="SAM-dependent_MTases_sf"/>
</dbReference>
<organism evidence="9">
    <name type="scientific">uncultured Sulfurovum sp</name>
    <dbReference type="NCBI Taxonomy" id="269237"/>
    <lineage>
        <taxon>Bacteria</taxon>
        <taxon>Pseudomonadati</taxon>
        <taxon>Campylobacterota</taxon>
        <taxon>Epsilonproteobacteria</taxon>
        <taxon>Campylobacterales</taxon>
        <taxon>Sulfurovaceae</taxon>
        <taxon>Sulfurovum</taxon>
        <taxon>environmental samples</taxon>
    </lineage>
</organism>
<dbReference type="EMBL" id="CACVAR010000296">
    <property type="protein sequence ID" value="CAA6818907.1"/>
    <property type="molecule type" value="Genomic_DNA"/>
</dbReference>
<dbReference type="InterPro" id="IPR001525">
    <property type="entry name" value="C5_MeTfrase"/>
</dbReference>
<dbReference type="Gene3D" id="3.40.50.150">
    <property type="entry name" value="Vaccinia Virus protein VP39"/>
    <property type="match status" value="1"/>
</dbReference>